<sequence>MFGQTDLDTGVCRWDEAAADSYDPRGNPDGGPEQPESGRSGNAGESGFWAAQRFGQQLMDQFDLDDRIHATAVAWYNRRLASATDLRPSDICCGS</sequence>
<dbReference type="EMBL" id="SNXZ01000002">
    <property type="protein sequence ID" value="TDQ00585.1"/>
    <property type="molecule type" value="Genomic_DNA"/>
</dbReference>
<reference evidence="2 3" key="1">
    <citation type="submission" date="2019-03" db="EMBL/GenBank/DDBJ databases">
        <title>Genomic Encyclopedia of Type Strains, Phase IV (KMG-IV): sequencing the most valuable type-strain genomes for metagenomic binning, comparative biology and taxonomic classification.</title>
        <authorList>
            <person name="Goeker M."/>
        </authorList>
    </citation>
    <scope>NUCLEOTIDE SEQUENCE [LARGE SCALE GENOMIC DNA]</scope>
    <source>
        <strain evidence="2 3">DSM 45361</strain>
    </source>
</reference>
<accession>A0A4R6SFZ2</accession>
<name>A0A4R6SFZ2_LABRH</name>
<evidence type="ECO:0000313" key="2">
    <source>
        <dbReference type="EMBL" id="TDQ00585.1"/>
    </source>
</evidence>
<dbReference type="Proteomes" id="UP000295444">
    <property type="component" value="Unassembled WGS sequence"/>
</dbReference>
<feature type="region of interest" description="Disordered" evidence="1">
    <location>
        <begin position="1"/>
        <end position="47"/>
    </location>
</feature>
<evidence type="ECO:0000313" key="3">
    <source>
        <dbReference type="Proteomes" id="UP000295444"/>
    </source>
</evidence>
<protein>
    <submittedName>
        <fullName evidence="2">Uncharacterized protein</fullName>
    </submittedName>
</protein>
<gene>
    <name evidence="2" type="ORF">EV186_102446</name>
</gene>
<evidence type="ECO:0000256" key="1">
    <source>
        <dbReference type="SAM" id="MobiDB-lite"/>
    </source>
</evidence>
<comment type="caution">
    <text evidence="2">The sequence shown here is derived from an EMBL/GenBank/DDBJ whole genome shotgun (WGS) entry which is preliminary data.</text>
</comment>
<organism evidence="2 3">
    <name type="scientific">Labedaea rhizosphaerae</name>
    <dbReference type="NCBI Taxonomy" id="598644"/>
    <lineage>
        <taxon>Bacteria</taxon>
        <taxon>Bacillati</taxon>
        <taxon>Actinomycetota</taxon>
        <taxon>Actinomycetes</taxon>
        <taxon>Pseudonocardiales</taxon>
        <taxon>Pseudonocardiaceae</taxon>
        <taxon>Labedaea</taxon>
    </lineage>
</organism>
<keyword evidence="3" id="KW-1185">Reference proteome</keyword>
<proteinExistence type="predicted"/>
<dbReference type="AlphaFoldDB" id="A0A4R6SFZ2"/>